<keyword evidence="1" id="KW-0472">Membrane</keyword>
<feature type="transmembrane region" description="Helical" evidence="1">
    <location>
        <begin position="20"/>
        <end position="35"/>
    </location>
</feature>
<name>A0A166H236_9BACT</name>
<dbReference type="AlphaFoldDB" id="A0A166H236"/>
<keyword evidence="1" id="KW-0812">Transmembrane</keyword>
<protein>
    <submittedName>
        <fullName evidence="2">Uncharacterized protein</fullName>
    </submittedName>
</protein>
<reference evidence="2" key="1">
    <citation type="submission" date="2016-04" db="EMBL/GenBank/DDBJ databases">
        <title>Exploring the genomic information of specific uncultured soil bacteria through a new metagenomic library-based strategy.</title>
        <authorList>
            <person name="Liu Y."/>
            <person name="Zhang R."/>
        </authorList>
    </citation>
    <scope>NUCLEOTIDE SEQUENCE</scope>
</reference>
<accession>A0A166H236</accession>
<keyword evidence="1" id="KW-1133">Transmembrane helix</keyword>
<sequence length="66" mass="7362">MVARGDQIWLTLRLTTTGPWSGHVSIILLIAGHFTKSKTKKLRLNVTGGDDPVPYLQTGAFQRIER</sequence>
<dbReference type="EMBL" id="KT342857">
    <property type="protein sequence ID" value="ANA07978.1"/>
    <property type="molecule type" value="Genomic_DNA"/>
</dbReference>
<evidence type="ECO:0000313" key="2">
    <source>
        <dbReference type="EMBL" id="ANA07978.1"/>
    </source>
</evidence>
<gene>
    <name evidence="2" type="ORF">5G12_052</name>
</gene>
<organism evidence="2">
    <name type="scientific">uncultured bacterium 5G12</name>
    <dbReference type="NCBI Taxonomy" id="1701325"/>
    <lineage>
        <taxon>Bacteria</taxon>
        <taxon>environmental samples</taxon>
    </lineage>
</organism>
<proteinExistence type="predicted"/>
<evidence type="ECO:0000256" key="1">
    <source>
        <dbReference type="SAM" id="Phobius"/>
    </source>
</evidence>